<accession>A0A813YER2</accession>
<protein>
    <recommendedName>
        <fullName evidence="5">Tetraspanin</fullName>
    </recommendedName>
</protein>
<feature type="transmembrane region" description="Helical" evidence="1">
    <location>
        <begin position="176"/>
        <end position="198"/>
    </location>
</feature>
<sequence>MRFLELSHFIYRLQRNSHIWNKGQQIPYVNYKTQKQYPIMSLVACLFILMIAICGLMGILLDKSLLLVLCIVSSLIMGSGLIILGVIILGFIENISENYSYHLEALLVNYIEDDDEKAKEELRIVENSNECCASEDPKWLKVSRKECRKSLTRKIIYSDFTPRGCTKLVIIQTLSILQLIILDITTGCLTIFLGIWTVTITCRIIDQYDEVLRPLPINTVDIENQNTPQRLLYPVVTSLKSTTIFAPNNIYLQYELTVIVKKEKKKYNDSAY</sequence>
<evidence type="ECO:0000313" key="2">
    <source>
        <dbReference type="EMBL" id="CAF0883329.1"/>
    </source>
</evidence>
<keyword evidence="1" id="KW-1133">Transmembrane helix</keyword>
<reference evidence="2" key="1">
    <citation type="submission" date="2021-02" db="EMBL/GenBank/DDBJ databases">
        <authorList>
            <person name="Nowell W R."/>
        </authorList>
    </citation>
    <scope>NUCLEOTIDE SEQUENCE</scope>
</reference>
<name>A0A813YER2_9BILA</name>
<dbReference type="Proteomes" id="UP000663829">
    <property type="component" value="Unassembled WGS sequence"/>
</dbReference>
<proteinExistence type="predicted"/>
<dbReference type="EMBL" id="CAJNOQ010001283">
    <property type="protein sequence ID" value="CAF0883329.1"/>
    <property type="molecule type" value="Genomic_DNA"/>
</dbReference>
<evidence type="ECO:0000313" key="4">
    <source>
        <dbReference type="Proteomes" id="UP000663829"/>
    </source>
</evidence>
<comment type="caution">
    <text evidence="2">The sequence shown here is derived from an EMBL/GenBank/DDBJ whole genome shotgun (WGS) entry which is preliminary data.</text>
</comment>
<keyword evidence="4" id="KW-1185">Reference proteome</keyword>
<keyword evidence="1" id="KW-0812">Transmembrane</keyword>
<gene>
    <name evidence="2" type="ORF">GPM918_LOCUS7728</name>
    <name evidence="3" type="ORF">SRO942_LOCUS7728</name>
</gene>
<keyword evidence="1" id="KW-0472">Membrane</keyword>
<evidence type="ECO:0008006" key="5">
    <source>
        <dbReference type="Google" id="ProtNLM"/>
    </source>
</evidence>
<dbReference type="AlphaFoldDB" id="A0A813YER2"/>
<feature type="transmembrane region" description="Helical" evidence="1">
    <location>
        <begin position="66"/>
        <end position="92"/>
    </location>
</feature>
<feature type="transmembrane region" description="Helical" evidence="1">
    <location>
        <begin position="39"/>
        <end position="60"/>
    </location>
</feature>
<dbReference type="EMBL" id="CAJOBC010001283">
    <property type="protein sequence ID" value="CAF3669071.1"/>
    <property type="molecule type" value="Genomic_DNA"/>
</dbReference>
<dbReference type="Proteomes" id="UP000681722">
    <property type="component" value="Unassembled WGS sequence"/>
</dbReference>
<dbReference type="OrthoDB" id="10033366at2759"/>
<evidence type="ECO:0000313" key="3">
    <source>
        <dbReference type="EMBL" id="CAF3669071.1"/>
    </source>
</evidence>
<evidence type="ECO:0000256" key="1">
    <source>
        <dbReference type="SAM" id="Phobius"/>
    </source>
</evidence>
<organism evidence="2 4">
    <name type="scientific">Didymodactylos carnosus</name>
    <dbReference type="NCBI Taxonomy" id="1234261"/>
    <lineage>
        <taxon>Eukaryota</taxon>
        <taxon>Metazoa</taxon>
        <taxon>Spiralia</taxon>
        <taxon>Gnathifera</taxon>
        <taxon>Rotifera</taxon>
        <taxon>Eurotatoria</taxon>
        <taxon>Bdelloidea</taxon>
        <taxon>Philodinida</taxon>
        <taxon>Philodinidae</taxon>
        <taxon>Didymodactylos</taxon>
    </lineage>
</organism>